<organism evidence="1">
    <name type="scientific">Tetraselmis sp. GSL018</name>
    <dbReference type="NCBI Taxonomy" id="582737"/>
    <lineage>
        <taxon>Eukaryota</taxon>
        <taxon>Viridiplantae</taxon>
        <taxon>Chlorophyta</taxon>
        <taxon>core chlorophytes</taxon>
        <taxon>Chlorodendrophyceae</taxon>
        <taxon>Chlorodendrales</taxon>
        <taxon>Chlorodendraceae</taxon>
        <taxon>Tetraselmis</taxon>
    </lineage>
</organism>
<proteinExistence type="predicted"/>
<accession>A0A061RA92</accession>
<protein>
    <submittedName>
        <fullName evidence="1">Uncharacterized protein</fullName>
    </submittedName>
</protein>
<sequence>GCVFPFDRRMSGAAVFDLEGGGGGPGLALISPVAVLPPIFQHLEPSPLPGRRAECPAEGCVHLILGENSRSCLCPRSPWARPSF</sequence>
<feature type="non-terminal residue" evidence="1">
    <location>
        <position position="1"/>
    </location>
</feature>
<reference evidence="1" key="1">
    <citation type="submission" date="2014-05" db="EMBL/GenBank/DDBJ databases">
        <title>The transcriptome of the halophilic microalga Tetraselmis sp. GSL018 isolated from the Great Salt Lake, Utah.</title>
        <authorList>
            <person name="Jinkerson R.E."/>
            <person name="D'Adamo S."/>
            <person name="Posewitz M.C."/>
        </authorList>
    </citation>
    <scope>NUCLEOTIDE SEQUENCE</scope>
    <source>
        <strain evidence="1">GSL018</strain>
    </source>
</reference>
<dbReference type="AlphaFoldDB" id="A0A061RA92"/>
<dbReference type="EMBL" id="GBEZ01019075">
    <property type="protein sequence ID" value="JAC67431.1"/>
    <property type="molecule type" value="Transcribed_RNA"/>
</dbReference>
<gene>
    <name evidence="1" type="ORF">TSPGSL018_11194</name>
</gene>
<evidence type="ECO:0000313" key="1">
    <source>
        <dbReference type="EMBL" id="JAC67431.1"/>
    </source>
</evidence>
<name>A0A061RA92_9CHLO</name>